<organism evidence="2 3">
    <name type="scientific">Alkalicoccus halolimnae</name>
    <dbReference type="NCBI Taxonomy" id="1667239"/>
    <lineage>
        <taxon>Bacteria</taxon>
        <taxon>Bacillati</taxon>
        <taxon>Bacillota</taxon>
        <taxon>Bacilli</taxon>
        <taxon>Bacillales</taxon>
        <taxon>Bacillaceae</taxon>
        <taxon>Alkalicoccus</taxon>
    </lineage>
</organism>
<dbReference type="AlphaFoldDB" id="A0A5C7F8Y5"/>
<keyword evidence="1" id="KW-1133">Transmembrane helix</keyword>
<sequence>MIYLLVTAAFLVLLGILLLIPSVFTYKITILLVTISYVYALLGVWSFSVMHWGLALGLLLVLALLTSYLTAARLPEDLDDEVQQPGQEQPDENGH</sequence>
<gene>
    <name evidence="2" type="ORF">FTX54_012300</name>
</gene>
<dbReference type="KEGG" id="ahal:FTX54_012300"/>
<dbReference type="Proteomes" id="UP000321816">
    <property type="component" value="Chromosome"/>
</dbReference>
<keyword evidence="3" id="KW-1185">Reference proteome</keyword>
<keyword evidence="1" id="KW-0812">Transmembrane</keyword>
<feature type="transmembrane region" description="Helical" evidence="1">
    <location>
        <begin position="49"/>
        <end position="69"/>
    </location>
</feature>
<dbReference type="OrthoDB" id="9985349at2"/>
<proteinExistence type="predicted"/>
<evidence type="ECO:0000313" key="3">
    <source>
        <dbReference type="Proteomes" id="UP000321816"/>
    </source>
</evidence>
<name>A0A5C7F8Y5_9BACI</name>
<reference evidence="2 3" key="1">
    <citation type="submission" date="2024-01" db="EMBL/GenBank/DDBJ databases">
        <title>Complete Genome Sequence of Alkalicoccus halolimnae BZ-SZ-XJ29T, a Moderately Halophilic Bacterium Isolated from a Salt Lake.</title>
        <authorList>
            <person name="Zhao B."/>
        </authorList>
    </citation>
    <scope>NUCLEOTIDE SEQUENCE [LARGE SCALE GENOMIC DNA]</scope>
    <source>
        <strain evidence="2 3">BZ-SZ-XJ29</strain>
    </source>
</reference>
<evidence type="ECO:0000313" key="2">
    <source>
        <dbReference type="EMBL" id="WWD79194.1"/>
    </source>
</evidence>
<protein>
    <submittedName>
        <fullName evidence="2">Uncharacterized protein</fullName>
    </submittedName>
</protein>
<dbReference type="RefSeq" id="WP_147803497.1">
    <property type="nucleotide sequence ID" value="NZ_CP144914.1"/>
</dbReference>
<evidence type="ECO:0000256" key="1">
    <source>
        <dbReference type="SAM" id="Phobius"/>
    </source>
</evidence>
<dbReference type="EMBL" id="CP144914">
    <property type="protein sequence ID" value="WWD79194.1"/>
    <property type="molecule type" value="Genomic_DNA"/>
</dbReference>
<accession>A0A5C7F8Y5</accession>
<keyword evidence="1" id="KW-0472">Membrane</keyword>